<dbReference type="GO" id="GO:0008832">
    <property type="term" value="F:dGTPase activity"/>
    <property type="evidence" value="ECO:0007669"/>
    <property type="project" value="TreeGrafter"/>
</dbReference>
<dbReference type="Gene3D" id="1.10.3210.10">
    <property type="entry name" value="Hypothetical protein af1432"/>
    <property type="match status" value="1"/>
</dbReference>
<dbReference type="PANTHER" id="PTHR11373:SF4">
    <property type="entry name" value="DEOXYNUCLEOSIDE TRIPHOSPHATE TRIPHOSPHOHYDROLASE SAMHD1"/>
    <property type="match status" value="1"/>
</dbReference>
<accession>Q8EU95</accession>
<dbReference type="eggNOG" id="COG1078">
    <property type="taxonomic scope" value="Bacteria"/>
</dbReference>
<dbReference type="CDD" id="cd00077">
    <property type="entry name" value="HDc"/>
    <property type="match status" value="1"/>
</dbReference>
<dbReference type="Proteomes" id="UP000002522">
    <property type="component" value="Chromosome"/>
</dbReference>
<keyword evidence="3" id="KW-1185">Reference proteome</keyword>
<dbReference type="RefSeq" id="WP_011077849.1">
    <property type="nucleotide sequence ID" value="NC_004432.1"/>
</dbReference>
<protein>
    <recommendedName>
        <fullName evidence="1">HD/PDEase domain-containing protein</fullName>
    </recommendedName>
</protein>
<dbReference type="InterPro" id="IPR006674">
    <property type="entry name" value="HD_domain"/>
</dbReference>
<dbReference type="InterPro" id="IPR050135">
    <property type="entry name" value="dGTPase-like"/>
</dbReference>
<dbReference type="InterPro" id="IPR003607">
    <property type="entry name" value="HD/PDEase_dom"/>
</dbReference>
<evidence type="ECO:0000313" key="2">
    <source>
        <dbReference type="EMBL" id="BAC44821.1"/>
    </source>
</evidence>
<dbReference type="Pfam" id="PF01966">
    <property type="entry name" value="HD"/>
    <property type="match status" value="1"/>
</dbReference>
<dbReference type="FunCoup" id="Q8EU95">
    <property type="interactions" value="122"/>
</dbReference>
<dbReference type="STRING" id="272633.gene:10732155"/>
<feature type="domain" description="HD/PDEase" evidence="1">
    <location>
        <begin position="71"/>
        <end position="198"/>
    </location>
</feature>
<dbReference type="EMBL" id="BA000026">
    <property type="protein sequence ID" value="BAC44821.1"/>
    <property type="molecule type" value="Genomic_DNA"/>
</dbReference>
<evidence type="ECO:0000313" key="3">
    <source>
        <dbReference type="Proteomes" id="UP000002522"/>
    </source>
</evidence>
<dbReference type="GO" id="GO:0006203">
    <property type="term" value="P:dGTP catabolic process"/>
    <property type="evidence" value="ECO:0007669"/>
    <property type="project" value="TreeGrafter"/>
</dbReference>
<sequence>MKPKERWNLNKKKRNHFFEKKPINHYIKDPVHKEINFADEKWLLEFAYSFEMLRLLEIRQLGIGYKIFPSATHNRYSHCLGAYAVAKKFTKHFMNHISKDDSKLFLLAALLHDIGHGPYSHVFEKISHIHHEELGKRIIQNPKLGILRLLKKNNINANTLASVYTGECKQEWIGRLISSNLDVDRIDYLLRDSYSVGTKFSTIDIDFLVERSIIMDNDVFFQKSAINYIESFLLGRHYMYEDIYDNKNTYIFEWTLMKIFDRLKEIKQLFFEKKDKIYFYDFYEWIVFESNVNVHKTYIYLNDGNLNSFIWSLKCLDDHILNSFINSFLNNSVNVDAKNYSQQSEKDLKELSKKKNIDPKYLYSIQEKKKKDIFLLEDKNAINIYDRDRNLSYKFPSERITTFNEVTRRENNKIILINKTLIY</sequence>
<dbReference type="PANTHER" id="PTHR11373">
    <property type="entry name" value="DEOXYNUCLEOSIDE TRIPHOSPHATE TRIPHOSPHOHYDROLASE"/>
    <property type="match status" value="1"/>
</dbReference>
<organism evidence="2 3">
    <name type="scientific">Malacoplasma penetrans (strain HF-2)</name>
    <name type="common">Mycoplasma penetrans</name>
    <dbReference type="NCBI Taxonomy" id="272633"/>
    <lineage>
        <taxon>Bacteria</taxon>
        <taxon>Bacillati</taxon>
        <taxon>Mycoplasmatota</taxon>
        <taxon>Mycoplasmoidales</taxon>
        <taxon>Mycoplasmoidaceae</taxon>
        <taxon>Malacoplasma</taxon>
    </lineage>
</organism>
<dbReference type="KEGG" id="mpe:MYPE10360"/>
<dbReference type="SMART" id="SM00471">
    <property type="entry name" value="HDc"/>
    <property type="match status" value="1"/>
</dbReference>
<dbReference type="HOGENOM" id="CLU_026821_0_0_14"/>
<name>Q8EU95_MALP2</name>
<gene>
    <name evidence="2" type="ordered locus">MYPE10360</name>
</gene>
<evidence type="ECO:0000259" key="1">
    <source>
        <dbReference type="SMART" id="SM00471"/>
    </source>
</evidence>
<proteinExistence type="predicted"/>
<dbReference type="InParanoid" id="Q8EU95"/>
<dbReference type="AlphaFoldDB" id="Q8EU95"/>
<reference evidence="2 3" key="1">
    <citation type="journal article" date="2002" name="Nucleic Acids Res.">
        <title>The complete genomic sequence of Mycoplasma penetrans, an intracellular bacterial pathogen in humans.</title>
        <authorList>
            <person name="Sasaki Y."/>
            <person name="Ishikawa J."/>
            <person name="Yamashita A."/>
            <person name="Oshima K."/>
            <person name="Kenri T."/>
            <person name="Furuya K."/>
            <person name="Yoshino C."/>
            <person name="Horino A."/>
            <person name="Shiba T."/>
            <person name="Sasaki T."/>
            <person name="Hattori M."/>
        </authorList>
    </citation>
    <scope>NUCLEOTIDE SEQUENCE [LARGE SCALE GENOMIC DNA]</scope>
    <source>
        <strain evidence="2 3">HF-2</strain>
    </source>
</reference>
<dbReference type="SUPFAM" id="SSF109604">
    <property type="entry name" value="HD-domain/PDEase-like"/>
    <property type="match status" value="1"/>
</dbReference>